<dbReference type="EMBL" id="SAXT01000006">
    <property type="protein sequence ID" value="TXJ11061.1"/>
    <property type="molecule type" value="Genomic_DNA"/>
</dbReference>
<feature type="transmembrane region" description="Helical" evidence="2">
    <location>
        <begin position="39"/>
        <end position="61"/>
    </location>
</feature>
<keyword evidence="2" id="KW-0812">Transmembrane</keyword>
<feature type="region of interest" description="Disordered" evidence="1">
    <location>
        <begin position="163"/>
        <end position="187"/>
    </location>
</feature>
<dbReference type="Gene3D" id="3.30.70.1070">
    <property type="entry name" value="Sporulation related repeat"/>
    <property type="match status" value="1"/>
</dbReference>
<dbReference type="GO" id="GO:0042834">
    <property type="term" value="F:peptidoglycan binding"/>
    <property type="evidence" value="ECO:0007669"/>
    <property type="project" value="InterPro"/>
</dbReference>
<dbReference type="InterPro" id="IPR007730">
    <property type="entry name" value="SPOR-like_dom"/>
</dbReference>
<accession>A0A5C8CFB5</accession>
<sequence>MELNQNQNNTIEEEKEYSTNSIYGKKKTLYIVNFTPLRLFIFSACSILLILFIFILGFHLGSSKPNNANSMVNNDNVIDNSSQILMRTEELAGNRNFENSNNDILTLSENTQNDSYNDYNNSSIIRESLSSEDRYNEYTQSLASELDAIIKEKDNLSPNATYNPPQQFASIKPTTQAPVSSSSTITKKPYTPTSSADSVYFIQVAVGYDRDNTYSARDNLKSKFPKAFIKEEASSDGKTMYKLKVGRYDTREDAQKALAEIKKIPAYKDSYIYSDKKVS</sequence>
<comment type="caution">
    <text evidence="4">The sequence shown here is derived from an EMBL/GenBank/DDBJ whole genome shotgun (WGS) entry which is preliminary data.</text>
</comment>
<evidence type="ECO:0000256" key="2">
    <source>
        <dbReference type="SAM" id="Phobius"/>
    </source>
</evidence>
<dbReference type="AlphaFoldDB" id="A0A5C8CFB5"/>
<dbReference type="Pfam" id="PF05036">
    <property type="entry name" value="SPOR"/>
    <property type="match status" value="1"/>
</dbReference>
<organism evidence="4 5">
    <name type="scientific">Brachyspira aalborgi</name>
    <dbReference type="NCBI Taxonomy" id="29522"/>
    <lineage>
        <taxon>Bacteria</taxon>
        <taxon>Pseudomonadati</taxon>
        <taxon>Spirochaetota</taxon>
        <taxon>Spirochaetia</taxon>
        <taxon>Brachyspirales</taxon>
        <taxon>Brachyspiraceae</taxon>
        <taxon>Brachyspira</taxon>
    </lineage>
</organism>
<dbReference type="PROSITE" id="PS51724">
    <property type="entry name" value="SPOR"/>
    <property type="match status" value="1"/>
</dbReference>
<protein>
    <submittedName>
        <fullName evidence="4">SPOR domain-containing protein</fullName>
    </submittedName>
</protein>
<dbReference type="InterPro" id="IPR036680">
    <property type="entry name" value="SPOR-like_sf"/>
</dbReference>
<keyword evidence="2" id="KW-1133">Transmembrane helix</keyword>
<dbReference type="Proteomes" id="UP000325116">
    <property type="component" value="Unassembled WGS sequence"/>
</dbReference>
<evidence type="ECO:0000256" key="1">
    <source>
        <dbReference type="SAM" id="MobiDB-lite"/>
    </source>
</evidence>
<name>A0A5C8CFB5_9SPIR</name>
<reference evidence="4 5" key="1">
    <citation type="journal article" date="1992" name="Lakartidningen">
        <title>[Penicillin V and not amoxicillin is the first choice preparation in acute otitis].</title>
        <authorList>
            <person name="Kamme C."/>
            <person name="Lundgren K."/>
            <person name="Prellner K."/>
        </authorList>
    </citation>
    <scope>NUCLEOTIDE SEQUENCE [LARGE SCALE GENOMIC DNA]</scope>
    <source>
        <strain evidence="4 5">W1</strain>
    </source>
</reference>
<evidence type="ECO:0000259" key="3">
    <source>
        <dbReference type="PROSITE" id="PS51724"/>
    </source>
</evidence>
<dbReference type="RefSeq" id="WP_147758952.1">
    <property type="nucleotide sequence ID" value="NZ_SAXT01000006.1"/>
</dbReference>
<feature type="domain" description="SPOR" evidence="3">
    <location>
        <begin position="194"/>
        <end position="275"/>
    </location>
</feature>
<evidence type="ECO:0000313" key="4">
    <source>
        <dbReference type="EMBL" id="TXJ11061.1"/>
    </source>
</evidence>
<keyword evidence="2" id="KW-0472">Membrane</keyword>
<evidence type="ECO:0000313" key="5">
    <source>
        <dbReference type="Proteomes" id="UP000325116"/>
    </source>
</evidence>
<gene>
    <name evidence="4" type="ORF">EPJ80_10540</name>
</gene>
<proteinExistence type="predicted"/>
<dbReference type="SUPFAM" id="SSF110997">
    <property type="entry name" value="Sporulation related repeat"/>
    <property type="match status" value="1"/>
</dbReference>